<comment type="similarity">
    <text evidence="1 4">Belongs to the glycosyl hydrolase 28 family.</text>
</comment>
<dbReference type="EnsemblPlants" id="Ma04_t15690.1">
    <property type="protein sequence ID" value="Ma04_p15690.1"/>
    <property type="gene ID" value="Ma04_g15690"/>
</dbReference>
<dbReference type="PANTHER" id="PTHR31339:SF16">
    <property type="entry name" value="OS01G0618900 PROTEIN"/>
    <property type="match status" value="1"/>
</dbReference>
<dbReference type="GO" id="GO:0005975">
    <property type="term" value="P:carbohydrate metabolic process"/>
    <property type="evidence" value="ECO:0007669"/>
    <property type="project" value="InterPro"/>
</dbReference>
<evidence type="ECO:0000313" key="8">
    <source>
        <dbReference type="Proteomes" id="UP000012960"/>
    </source>
</evidence>
<dbReference type="InParanoid" id="A0A804IQ50"/>
<dbReference type="Gene3D" id="2.160.20.10">
    <property type="entry name" value="Single-stranded right-handed beta-helix, Pectin lyase-like"/>
    <property type="match status" value="1"/>
</dbReference>
<reference evidence="6" key="1">
    <citation type="submission" date="2021-03" db="EMBL/GenBank/DDBJ databases">
        <authorList>
            <consortium name="Genoscope - CEA"/>
            <person name="William W."/>
        </authorList>
    </citation>
    <scope>NUCLEOTIDE SEQUENCE</scope>
    <source>
        <strain evidence="6">Doubled-haploid Pahang</strain>
    </source>
</reference>
<dbReference type="InterPro" id="IPR051801">
    <property type="entry name" value="GH28_Enzymes"/>
</dbReference>
<feature type="chain" id="PRO_5036219802" evidence="5">
    <location>
        <begin position="24"/>
        <end position="449"/>
    </location>
</feature>
<proteinExistence type="inferred from homology"/>
<dbReference type="OrthoDB" id="187139at2759"/>
<evidence type="ECO:0000256" key="1">
    <source>
        <dbReference type="ARBA" id="ARBA00008834"/>
    </source>
</evidence>
<dbReference type="Gramene" id="Ma04_t15690.1">
    <property type="protein sequence ID" value="Ma04_p15690.1"/>
    <property type="gene ID" value="Ma04_g15690"/>
</dbReference>
<keyword evidence="8" id="KW-1185">Reference proteome</keyword>
<gene>
    <name evidence="6" type="ORF">GSMUA_120810.1</name>
</gene>
<dbReference type="OMA" id="HINLYKM"/>
<organism evidence="7 8">
    <name type="scientific">Musa acuminata subsp. malaccensis</name>
    <name type="common">Wild banana</name>
    <name type="synonym">Musa malaccensis</name>
    <dbReference type="NCBI Taxonomy" id="214687"/>
    <lineage>
        <taxon>Eukaryota</taxon>
        <taxon>Viridiplantae</taxon>
        <taxon>Streptophyta</taxon>
        <taxon>Embryophyta</taxon>
        <taxon>Tracheophyta</taxon>
        <taxon>Spermatophyta</taxon>
        <taxon>Magnoliopsida</taxon>
        <taxon>Liliopsida</taxon>
        <taxon>Zingiberales</taxon>
        <taxon>Musaceae</taxon>
        <taxon>Musa</taxon>
    </lineage>
</organism>
<dbReference type="Proteomes" id="UP000012960">
    <property type="component" value="Unplaced"/>
</dbReference>
<dbReference type="FunCoup" id="A0A804IQ50">
    <property type="interactions" value="34"/>
</dbReference>
<dbReference type="SUPFAM" id="SSF51126">
    <property type="entry name" value="Pectin lyase-like"/>
    <property type="match status" value="1"/>
</dbReference>
<dbReference type="InterPro" id="IPR011050">
    <property type="entry name" value="Pectin_lyase_fold/virulence"/>
</dbReference>
<evidence type="ECO:0000256" key="4">
    <source>
        <dbReference type="RuleBase" id="RU361169"/>
    </source>
</evidence>
<feature type="signal peptide" evidence="5">
    <location>
        <begin position="1"/>
        <end position="23"/>
    </location>
</feature>
<protein>
    <submittedName>
        <fullName evidence="6">(wild Malaysian banana) hypothetical protein</fullName>
    </submittedName>
</protein>
<dbReference type="EMBL" id="HG996469">
    <property type="protein sequence ID" value="CAG1842286.1"/>
    <property type="molecule type" value="Genomic_DNA"/>
</dbReference>
<keyword evidence="3 4" id="KW-0326">Glycosidase</keyword>
<evidence type="ECO:0000313" key="7">
    <source>
        <dbReference type="EnsemblPlants" id="Ma04_p15690.1"/>
    </source>
</evidence>
<dbReference type="AlphaFoldDB" id="A0A804IQ50"/>
<sequence length="449" mass="48048">MVRWLLVVPALVAVLLAVLKGGAFVVAEGEATCSGIVPMKSREKMVSIADFGGVGDGKTLNTAAFESAISHIVQQNAPGGTHLHIPAGVWLTGAFNLTSHMTLFLAKDAVIKATQDTSNWPLIDPLPSYGRGRELPGGRYMSLIHGNGLRDVIITGENGTIDGQGDMWWNMWRQKTLRFTRPNLLELMHSTDVIISNVVFQDSPFWNIHPVYCSNVVVKNVTILAPYDSPNTDGVDPDSSMNVCIEDCYISTGDDLVAVKSGWDEYGIAYARPSSGITVRRVTGSNQFAGIAIGSETSGGIENVFAENLDIFDSGIGIHIKTNSGRGGFIRNITISDVNLNNVRKALKISGKAGDHPDDGYDPNALPVVDGLTIKNVWGVGVRQPGSIQGIKDSPFTHICLSNVTLKVNSSREVPWTCADVSGGALEVQPSPCAELTSVNGVRFCTNAL</sequence>
<evidence type="ECO:0000256" key="3">
    <source>
        <dbReference type="ARBA" id="ARBA00023295"/>
    </source>
</evidence>
<dbReference type="GO" id="GO:0004650">
    <property type="term" value="F:polygalacturonase activity"/>
    <property type="evidence" value="ECO:0007669"/>
    <property type="project" value="InterPro"/>
</dbReference>
<evidence type="ECO:0000313" key="6">
    <source>
        <dbReference type="EMBL" id="CAG1842286.1"/>
    </source>
</evidence>
<accession>A0A804IQ50</accession>
<dbReference type="PANTHER" id="PTHR31339">
    <property type="entry name" value="PECTIN LYASE-RELATED"/>
    <property type="match status" value="1"/>
</dbReference>
<dbReference type="Pfam" id="PF00295">
    <property type="entry name" value="Glyco_hydro_28"/>
    <property type="match status" value="1"/>
</dbReference>
<name>A0A804IQ50_MUSAM</name>
<reference evidence="7" key="2">
    <citation type="submission" date="2021-05" db="UniProtKB">
        <authorList>
            <consortium name="EnsemblPlants"/>
        </authorList>
    </citation>
    <scope>IDENTIFICATION</scope>
    <source>
        <strain evidence="7">subsp. malaccensis</strain>
    </source>
</reference>
<evidence type="ECO:0000256" key="2">
    <source>
        <dbReference type="ARBA" id="ARBA00022801"/>
    </source>
</evidence>
<keyword evidence="2 4" id="KW-0378">Hydrolase</keyword>
<evidence type="ECO:0000256" key="5">
    <source>
        <dbReference type="SAM" id="SignalP"/>
    </source>
</evidence>
<keyword evidence="5" id="KW-0732">Signal</keyword>
<dbReference type="SMART" id="SM00710">
    <property type="entry name" value="PbH1"/>
    <property type="match status" value="5"/>
</dbReference>
<dbReference type="InterPro" id="IPR012334">
    <property type="entry name" value="Pectin_lyas_fold"/>
</dbReference>
<dbReference type="InterPro" id="IPR006626">
    <property type="entry name" value="PbH1"/>
</dbReference>
<dbReference type="InterPro" id="IPR000743">
    <property type="entry name" value="Glyco_hydro_28"/>
</dbReference>